<dbReference type="AlphaFoldDB" id="A0AAU2GYH1"/>
<dbReference type="InterPro" id="IPR043917">
    <property type="entry name" value="DUF5753"/>
</dbReference>
<sequence>MTSSVPWTERLSTGTEAIQDDVVRWYQNTREGKAYVPTMIWGTLQTEAYATVILGQVVDFLGVPNDVPAGVAKRMQRQQVLYDGEHHYDVVLGEQALYTNIGGADVMRPQIERLLRELGLDSLTLGILPTTARVDLFPVHGFSVYGEGDRVHVELVSSSVDVTEQSELDLYGKAFAALSSAASYGDAAEELLRKAHSFWTSAPPQGEDHRHKA</sequence>
<dbReference type="Pfam" id="PF19054">
    <property type="entry name" value="DUF5753"/>
    <property type="match status" value="1"/>
</dbReference>
<organism evidence="2">
    <name type="scientific">Streptomyces sp. NBC_00060</name>
    <dbReference type="NCBI Taxonomy" id="2975636"/>
    <lineage>
        <taxon>Bacteria</taxon>
        <taxon>Bacillati</taxon>
        <taxon>Actinomycetota</taxon>
        <taxon>Actinomycetes</taxon>
        <taxon>Kitasatosporales</taxon>
        <taxon>Streptomycetaceae</taxon>
        <taxon>Streptomyces</taxon>
    </lineage>
</organism>
<evidence type="ECO:0000313" key="2">
    <source>
        <dbReference type="EMBL" id="WTU40410.1"/>
    </source>
</evidence>
<dbReference type="EMBL" id="CP108253">
    <property type="protein sequence ID" value="WTU40410.1"/>
    <property type="molecule type" value="Genomic_DNA"/>
</dbReference>
<reference evidence="2" key="1">
    <citation type="submission" date="2022-10" db="EMBL/GenBank/DDBJ databases">
        <title>The complete genomes of actinobacterial strains from the NBC collection.</title>
        <authorList>
            <person name="Joergensen T.S."/>
            <person name="Alvarez Arevalo M."/>
            <person name="Sterndorff E.B."/>
            <person name="Faurdal D."/>
            <person name="Vuksanovic O."/>
            <person name="Mourched A.-S."/>
            <person name="Charusanti P."/>
            <person name="Shaw S."/>
            <person name="Blin K."/>
            <person name="Weber T."/>
        </authorList>
    </citation>
    <scope>NUCLEOTIDE SEQUENCE</scope>
    <source>
        <strain evidence="2">NBC_00060</strain>
    </source>
</reference>
<proteinExistence type="predicted"/>
<accession>A0AAU2GYH1</accession>
<name>A0AAU2GYH1_9ACTN</name>
<gene>
    <name evidence="2" type="ORF">OHV25_12855</name>
</gene>
<protein>
    <submittedName>
        <fullName evidence="2">DUF5753 domain-containing protein</fullName>
    </submittedName>
</protein>
<feature type="domain" description="DUF5753" evidence="1">
    <location>
        <begin position="33"/>
        <end position="193"/>
    </location>
</feature>
<evidence type="ECO:0000259" key="1">
    <source>
        <dbReference type="Pfam" id="PF19054"/>
    </source>
</evidence>